<dbReference type="AlphaFoldDB" id="A0A249PIZ3"/>
<name>A0A249PIZ3_9HYPH</name>
<reference evidence="1 2" key="1">
    <citation type="submission" date="2017-08" db="EMBL/GenBank/DDBJ databases">
        <title>Multipartite genome sequences of Sinorhizobium species nodulating soybeans.</title>
        <authorList>
            <person name="Tian C.F."/>
        </authorList>
    </citation>
    <scope>NUCLEOTIDE SEQUENCE [LARGE SCALE GENOMIC DNA]</scope>
    <source>
        <strain evidence="1 2">CCBAU 05684</strain>
        <plasmid evidence="2">psj05684b</plasmid>
    </source>
</reference>
<dbReference type="OrthoDB" id="8112986at2"/>
<dbReference type="STRING" id="716928.GCA_000261485_04537"/>
<dbReference type="InterPro" id="IPR009510">
    <property type="entry name" value="T3SS_K"/>
</dbReference>
<evidence type="ECO:0000313" key="2">
    <source>
        <dbReference type="Proteomes" id="UP000217211"/>
    </source>
</evidence>
<geneLocation type="plasmid" evidence="2">
    <name>psj05684b</name>
</geneLocation>
<dbReference type="RefSeq" id="WP_034858073.1">
    <property type="nucleotide sequence ID" value="NZ_AJQT01000102.1"/>
</dbReference>
<dbReference type="Pfam" id="PF06578">
    <property type="entry name" value="YscK"/>
    <property type="match status" value="1"/>
</dbReference>
<organism evidence="1 2">
    <name type="scientific">Sinorhizobium sojae CCBAU 05684</name>
    <dbReference type="NCBI Taxonomy" id="716928"/>
    <lineage>
        <taxon>Bacteria</taxon>
        <taxon>Pseudomonadati</taxon>
        <taxon>Pseudomonadota</taxon>
        <taxon>Alphaproteobacteria</taxon>
        <taxon>Hyphomicrobiales</taxon>
        <taxon>Rhizobiaceae</taxon>
        <taxon>Sinorhizobium/Ensifer group</taxon>
        <taxon>Sinorhizobium</taxon>
    </lineage>
</organism>
<keyword evidence="2" id="KW-1185">Reference proteome</keyword>
<dbReference type="KEGG" id="esj:SJ05684_b48960"/>
<sequence length="217" mass="23961">MTERQAASGATAAEMQSIWATICHAPARLIHPRHIVTAFGGAITVEAALRLQQSDRVQRQLSRLLMEKFELPDVGSCPSPEEGDLKLLALSPSAVAQHSYLAGAVFWGHVLAGEIRSREVASMKERIGDRVFRIAVDNRDLAARHEPPGDLDSLIQAIELDGRKCWLDWRASLPDALAAWLRLTDEVDNDGTRHAEATDRTRGAAIVRRLQREETST</sequence>
<evidence type="ECO:0008006" key="3">
    <source>
        <dbReference type="Google" id="ProtNLM"/>
    </source>
</evidence>
<evidence type="ECO:0000313" key="1">
    <source>
        <dbReference type="EMBL" id="ASY65878.1"/>
    </source>
</evidence>
<dbReference type="EMBL" id="CP023068">
    <property type="protein sequence ID" value="ASY65878.1"/>
    <property type="molecule type" value="Genomic_DNA"/>
</dbReference>
<dbReference type="eggNOG" id="ENOG503016T">
    <property type="taxonomic scope" value="Bacteria"/>
</dbReference>
<dbReference type="Proteomes" id="UP000217211">
    <property type="component" value="Plasmid pSJ05684b"/>
</dbReference>
<keyword evidence="1" id="KW-0614">Plasmid</keyword>
<accession>A0A249PIZ3</accession>
<gene>
    <name evidence="1" type="ORF">SJ05684_b48960</name>
</gene>
<proteinExistence type="predicted"/>
<protein>
    <recommendedName>
        <fullName evidence="3">Type III secretion protein</fullName>
    </recommendedName>
</protein>